<feature type="region of interest" description="Disordered" evidence="1">
    <location>
        <begin position="287"/>
        <end position="640"/>
    </location>
</feature>
<dbReference type="SUPFAM" id="SSF140459">
    <property type="entry name" value="PE/PPE dimer-like"/>
    <property type="match status" value="1"/>
</dbReference>
<dbReference type="InterPro" id="IPR038332">
    <property type="entry name" value="PPE_sf"/>
</dbReference>
<feature type="compositionally biased region" description="Low complexity" evidence="1">
    <location>
        <begin position="394"/>
        <end position="405"/>
    </location>
</feature>
<dbReference type="EMBL" id="JACHMG010000001">
    <property type="protein sequence ID" value="MBB4683241.1"/>
    <property type="molecule type" value="Genomic_DNA"/>
</dbReference>
<dbReference type="Gene3D" id="1.20.1260.20">
    <property type="entry name" value="PPE superfamily"/>
    <property type="match status" value="1"/>
</dbReference>
<feature type="compositionally biased region" description="Basic and acidic residues" evidence="1">
    <location>
        <begin position="624"/>
        <end position="635"/>
    </location>
</feature>
<feature type="compositionally biased region" description="Gly residues" evidence="1">
    <location>
        <begin position="295"/>
        <end position="309"/>
    </location>
</feature>
<protein>
    <recommendedName>
        <fullName evidence="4">PPE family protein</fullName>
    </recommendedName>
</protein>
<feature type="region of interest" description="Disordered" evidence="1">
    <location>
        <begin position="1"/>
        <end position="47"/>
    </location>
</feature>
<gene>
    <name evidence="2" type="ORF">BJY18_000726</name>
</gene>
<feature type="compositionally biased region" description="Gly residues" evidence="1">
    <location>
        <begin position="544"/>
        <end position="587"/>
    </location>
</feature>
<accession>A0A840ILM8</accession>
<feature type="compositionally biased region" description="Gly residues" evidence="1">
    <location>
        <begin position="383"/>
        <end position="393"/>
    </location>
</feature>
<feature type="compositionally biased region" description="Basic and acidic residues" evidence="1">
    <location>
        <begin position="96"/>
        <end position="109"/>
    </location>
</feature>
<dbReference type="AlphaFoldDB" id="A0A840ILM8"/>
<name>A0A840ILM8_9PSEU</name>
<organism evidence="2 3">
    <name type="scientific">Amycolatopsis jiangsuensis</name>
    <dbReference type="NCBI Taxonomy" id="1181879"/>
    <lineage>
        <taxon>Bacteria</taxon>
        <taxon>Bacillati</taxon>
        <taxon>Actinomycetota</taxon>
        <taxon>Actinomycetes</taxon>
        <taxon>Pseudonocardiales</taxon>
        <taxon>Pseudonocardiaceae</taxon>
        <taxon>Amycolatopsis</taxon>
    </lineage>
</organism>
<feature type="compositionally biased region" description="Gly residues" evidence="1">
    <location>
        <begin position="332"/>
        <end position="356"/>
    </location>
</feature>
<keyword evidence="3" id="KW-1185">Reference proteome</keyword>
<reference evidence="2 3" key="1">
    <citation type="submission" date="2020-08" db="EMBL/GenBank/DDBJ databases">
        <title>Sequencing the genomes of 1000 actinobacteria strains.</title>
        <authorList>
            <person name="Klenk H.-P."/>
        </authorList>
    </citation>
    <scope>NUCLEOTIDE SEQUENCE [LARGE SCALE GENOMIC DNA]</scope>
    <source>
        <strain evidence="2 3">DSM 45859</strain>
    </source>
</reference>
<evidence type="ECO:0000313" key="2">
    <source>
        <dbReference type="EMBL" id="MBB4683241.1"/>
    </source>
</evidence>
<feature type="compositionally biased region" description="Basic and acidic residues" evidence="1">
    <location>
        <begin position="1"/>
        <end position="11"/>
    </location>
</feature>
<feature type="compositionally biased region" description="Low complexity" evidence="1">
    <location>
        <begin position="468"/>
        <end position="479"/>
    </location>
</feature>
<comment type="caution">
    <text evidence="2">The sequence shown here is derived from an EMBL/GenBank/DDBJ whole genome shotgun (WGS) entry which is preliminary data.</text>
</comment>
<evidence type="ECO:0000256" key="1">
    <source>
        <dbReference type="SAM" id="MobiDB-lite"/>
    </source>
</evidence>
<feature type="compositionally biased region" description="Low complexity" evidence="1">
    <location>
        <begin position="447"/>
        <end position="461"/>
    </location>
</feature>
<evidence type="ECO:0000313" key="3">
    <source>
        <dbReference type="Proteomes" id="UP000581769"/>
    </source>
</evidence>
<feature type="compositionally biased region" description="Low complexity" evidence="1">
    <location>
        <begin position="16"/>
        <end position="29"/>
    </location>
</feature>
<proteinExistence type="predicted"/>
<feature type="region of interest" description="Disordered" evidence="1">
    <location>
        <begin position="96"/>
        <end position="117"/>
    </location>
</feature>
<evidence type="ECO:0008006" key="4">
    <source>
        <dbReference type="Google" id="ProtNLM"/>
    </source>
</evidence>
<feature type="compositionally biased region" description="Gly residues" evidence="1">
    <location>
        <begin position="406"/>
        <end position="416"/>
    </location>
</feature>
<dbReference type="Proteomes" id="UP000581769">
    <property type="component" value="Unassembled WGS sequence"/>
</dbReference>
<feature type="compositionally biased region" description="Gly residues" evidence="1">
    <location>
        <begin position="594"/>
        <end position="623"/>
    </location>
</feature>
<dbReference type="RefSeq" id="WP_184777623.1">
    <property type="nucleotide sequence ID" value="NZ_JACHMG010000001.1"/>
</dbReference>
<sequence length="665" mass="65562">MAADTDKKPSTEDVSDPSSPDYDPQSPYYEMTADSSSKYYVGPITSDDVLSGDDIREQANQTVDIQSLMLGWFGVNLPPSVKEALGQKMYERKLEESKDGLQDGLDMRDPGTAPKTQWDNATHEQMVKVITEDADPATVAESSEEWVKVGNELAGHQQNLADAINASSANWKGGGGDAAREHLANVGKWLGTTAQGATLSGRQQEIHSQSLNETQKAMAANPPVNFSVQQANAHLQTITDPIEYAKQATQAISSYREQQAAQGQAAQIMSRYDDTVGSAVQTPRFAAPPKLASQSGGGASGGGATGGRGDVLTKAHKGMDPTGLTPFSQGSPGSGGSPDGSVPGGGPGGTGGGPGGSDLPPGSTGGPGDGQAVNPEGLDLPPGSGGGPGGGGQPYNPGGIDLPPGSSGGGPGGGGQPYNPGNINLPPGSDPGTTKTSGYTPPPIPDIPGTGQPYNPGNVNLPPGPGSNGPSGQPYNPGNINLPPGSPIGTNPGGNPSIKNPYSSNPPKIPPIKLPPGDSLGGPNGKTPTIGKGGGINGESIGSRLGGGGSGGLGGAGGGSLGGGGGLGGGKGGSLGGGPATGAGGQGTPEEQLGGRGAGAGAGAKGAAGSPGMGGMGAGNKGGKGPEDKEHKIADYVESDDPSFFSADEVVAPPVIGDWKNTDWK</sequence>